<keyword evidence="2" id="KW-1185">Reference proteome</keyword>
<reference evidence="1" key="2">
    <citation type="submission" date="2020-06" db="EMBL/GenBank/DDBJ databases">
        <title>Helianthus annuus Genome sequencing and assembly Release 2.</title>
        <authorList>
            <person name="Gouzy J."/>
            <person name="Langlade N."/>
            <person name="Munos S."/>
        </authorList>
    </citation>
    <scope>NUCLEOTIDE SEQUENCE</scope>
    <source>
        <tissue evidence="1">Leaves</tissue>
    </source>
</reference>
<dbReference type="AlphaFoldDB" id="A0A9K3E6A7"/>
<evidence type="ECO:0000313" key="2">
    <source>
        <dbReference type="Proteomes" id="UP000215914"/>
    </source>
</evidence>
<proteinExistence type="predicted"/>
<comment type="caution">
    <text evidence="1">The sequence shown here is derived from an EMBL/GenBank/DDBJ whole genome shotgun (WGS) entry which is preliminary data.</text>
</comment>
<dbReference type="Gramene" id="mRNA:HanXRQr2_Chr14g0628901">
    <property type="protein sequence ID" value="CDS:HanXRQr2_Chr14g0628901.1"/>
    <property type="gene ID" value="HanXRQr2_Chr14g0628901"/>
</dbReference>
<dbReference type="Proteomes" id="UP000215914">
    <property type="component" value="Unassembled WGS sequence"/>
</dbReference>
<sequence length="56" mass="6598">MPRRSIWKGSFVDAFLLRMKKKRDLLLNRKIGSHLLLFCRNSLIAPYELTMESCSL</sequence>
<organism evidence="1 2">
    <name type="scientific">Helianthus annuus</name>
    <name type="common">Common sunflower</name>
    <dbReference type="NCBI Taxonomy" id="4232"/>
    <lineage>
        <taxon>Eukaryota</taxon>
        <taxon>Viridiplantae</taxon>
        <taxon>Streptophyta</taxon>
        <taxon>Embryophyta</taxon>
        <taxon>Tracheophyta</taxon>
        <taxon>Spermatophyta</taxon>
        <taxon>Magnoliopsida</taxon>
        <taxon>eudicotyledons</taxon>
        <taxon>Gunneridae</taxon>
        <taxon>Pentapetalae</taxon>
        <taxon>asterids</taxon>
        <taxon>campanulids</taxon>
        <taxon>Asterales</taxon>
        <taxon>Asteraceae</taxon>
        <taxon>Asteroideae</taxon>
        <taxon>Heliantheae alliance</taxon>
        <taxon>Heliantheae</taxon>
        <taxon>Helianthus</taxon>
    </lineage>
</organism>
<dbReference type="EMBL" id="MNCJ02000329">
    <property type="protein sequence ID" value="KAF5767797.1"/>
    <property type="molecule type" value="Genomic_DNA"/>
</dbReference>
<evidence type="ECO:0000313" key="1">
    <source>
        <dbReference type="EMBL" id="KAF5767797.1"/>
    </source>
</evidence>
<evidence type="ECO:0008006" key="3">
    <source>
        <dbReference type="Google" id="ProtNLM"/>
    </source>
</evidence>
<gene>
    <name evidence="1" type="ORF">HanXRQr2_Chr14g0628901</name>
</gene>
<accession>A0A9K3E6A7</accession>
<reference evidence="1" key="1">
    <citation type="journal article" date="2017" name="Nature">
        <title>The sunflower genome provides insights into oil metabolism, flowering and Asterid evolution.</title>
        <authorList>
            <person name="Badouin H."/>
            <person name="Gouzy J."/>
            <person name="Grassa C.J."/>
            <person name="Murat F."/>
            <person name="Staton S.E."/>
            <person name="Cottret L."/>
            <person name="Lelandais-Briere C."/>
            <person name="Owens G.L."/>
            <person name="Carrere S."/>
            <person name="Mayjonade B."/>
            <person name="Legrand L."/>
            <person name="Gill N."/>
            <person name="Kane N.C."/>
            <person name="Bowers J.E."/>
            <person name="Hubner S."/>
            <person name="Bellec A."/>
            <person name="Berard A."/>
            <person name="Berges H."/>
            <person name="Blanchet N."/>
            <person name="Boniface M.C."/>
            <person name="Brunel D."/>
            <person name="Catrice O."/>
            <person name="Chaidir N."/>
            <person name="Claudel C."/>
            <person name="Donnadieu C."/>
            <person name="Faraut T."/>
            <person name="Fievet G."/>
            <person name="Helmstetter N."/>
            <person name="King M."/>
            <person name="Knapp S.J."/>
            <person name="Lai Z."/>
            <person name="Le Paslier M.C."/>
            <person name="Lippi Y."/>
            <person name="Lorenzon L."/>
            <person name="Mandel J.R."/>
            <person name="Marage G."/>
            <person name="Marchand G."/>
            <person name="Marquand E."/>
            <person name="Bret-Mestries E."/>
            <person name="Morien E."/>
            <person name="Nambeesan S."/>
            <person name="Nguyen T."/>
            <person name="Pegot-Espagnet P."/>
            <person name="Pouilly N."/>
            <person name="Raftis F."/>
            <person name="Sallet E."/>
            <person name="Schiex T."/>
            <person name="Thomas J."/>
            <person name="Vandecasteele C."/>
            <person name="Vares D."/>
            <person name="Vear F."/>
            <person name="Vautrin S."/>
            <person name="Crespi M."/>
            <person name="Mangin B."/>
            <person name="Burke J.M."/>
            <person name="Salse J."/>
            <person name="Munos S."/>
            <person name="Vincourt P."/>
            <person name="Rieseberg L.H."/>
            <person name="Langlade N.B."/>
        </authorList>
    </citation>
    <scope>NUCLEOTIDE SEQUENCE</scope>
    <source>
        <tissue evidence="1">Leaves</tissue>
    </source>
</reference>
<protein>
    <recommendedName>
        <fullName evidence="3">Ribosomal protein S19</fullName>
    </recommendedName>
</protein>
<name>A0A9K3E6A7_HELAN</name>